<reference evidence="2 3" key="1">
    <citation type="journal article" date="2024" name="BMC Biol.">
        <title>Comparative genomics of Ascetosporea gives new insight into the evolutionary basis for animal parasitism in Rhizaria.</title>
        <authorList>
            <person name="Hiltunen Thoren M."/>
            <person name="Onut-Brannstrom I."/>
            <person name="Alfjorden A."/>
            <person name="Peckova H."/>
            <person name="Swords F."/>
            <person name="Hooper C."/>
            <person name="Holzer A.S."/>
            <person name="Bass D."/>
            <person name="Burki F."/>
        </authorList>
    </citation>
    <scope>NUCLEOTIDE SEQUENCE [LARGE SCALE GENOMIC DNA]</scope>
    <source>
        <strain evidence="2">20-A016</strain>
    </source>
</reference>
<feature type="compositionally biased region" description="Polar residues" evidence="1">
    <location>
        <begin position="85"/>
        <end position="97"/>
    </location>
</feature>
<name>A0ABV2AQN2_9EUKA</name>
<evidence type="ECO:0000313" key="2">
    <source>
        <dbReference type="EMBL" id="MES1921667.1"/>
    </source>
</evidence>
<keyword evidence="3" id="KW-1185">Reference proteome</keyword>
<proteinExistence type="predicted"/>
<sequence length="105" mass="12006">MQCHPKHQKTYNICLVTEAMIEETDRRLFIYPFSKTLTLPSINSENEFIENRGTYVLFITSKLNSNFIARQLIISVLYLSSASNNGAQSINTSTDSMSEYDLPVF</sequence>
<gene>
    <name evidence="2" type="ORF">MHBO_003195</name>
</gene>
<comment type="caution">
    <text evidence="2">The sequence shown here is derived from an EMBL/GenBank/DDBJ whole genome shotgun (WGS) entry which is preliminary data.</text>
</comment>
<dbReference type="Proteomes" id="UP001439008">
    <property type="component" value="Unassembled WGS sequence"/>
</dbReference>
<evidence type="ECO:0000313" key="3">
    <source>
        <dbReference type="Proteomes" id="UP001439008"/>
    </source>
</evidence>
<protein>
    <submittedName>
        <fullName evidence="2">Uncharacterized protein</fullName>
    </submittedName>
</protein>
<accession>A0ABV2AQN2</accession>
<organism evidence="2 3">
    <name type="scientific">Bonamia ostreae</name>
    <dbReference type="NCBI Taxonomy" id="126728"/>
    <lineage>
        <taxon>Eukaryota</taxon>
        <taxon>Sar</taxon>
        <taxon>Rhizaria</taxon>
        <taxon>Endomyxa</taxon>
        <taxon>Ascetosporea</taxon>
        <taxon>Haplosporida</taxon>
        <taxon>Bonamia</taxon>
    </lineage>
</organism>
<dbReference type="EMBL" id="JBDODL010001608">
    <property type="protein sequence ID" value="MES1921667.1"/>
    <property type="molecule type" value="Genomic_DNA"/>
</dbReference>
<feature type="region of interest" description="Disordered" evidence="1">
    <location>
        <begin position="85"/>
        <end position="105"/>
    </location>
</feature>
<evidence type="ECO:0000256" key="1">
    <source>
        <dbReference type="SAM" id="MobiDB-lite"/>
    </source>
</evidence>